<evidence type="ECO:0000313" key="2">
    <source>
        <dbReference type="Proteomes" id="UP001279734"/>
    </source>
</evidence>
<protein>
    <submittedName>
        <fullName evidence="1">Uncharacterized protein</fullName>
    </submittedName>
</protein>
<sequence>MFQYPNHFPSTKNRQKANYLPLYLFFAKLAIRGNPEAFLPFRKPKEVPGDGEFRIAGKIVAVVGEDGISPLKMPPGKSLCLILPSRITSATHELM</sequence>
<name>A0AAD3SN86_NEPGR</name>
<gene>
    <name evidence="1" type="ORF">Nepgr_016786</name>
</gene>
<evidence type="ECO:0000313" key="1">
    <source>
        <dbReference type="EMBL" id="GMH14945.1"/>
    </source>
</evidence>
<accession>A0AAD3SN86</accession>
<keyword evidence="2" id="KW-1185">Reference proteome</keyword>
<comment type="caution">
    <text evidence="1">The sequence shown here is derived from an EMBL/GenBank/DDBJ whole genome shotgun (WGS) entry which is preliminary data.</text>
</comment>
<dbReference type="EMBL" id="BSYO01000014">
    <property type="protein sequence ID" value="GMH14945.1"/>
    <property type="molecule type" value="Genomic_DNA"/>
</dbReference>
<proteinExistence type="predicted"/>
<organism evidence="1 2">
    <name type="scientific">Nepenthes gracilis</name>
    <name type="common">Slender pitcher plant</name>
    <dbReference type="NCBI Taxonomy" id="150966"/>
    <lineage>
        <taxon>Eukaryota</taxon>
        <taxon>Viridiplantae</taxon>
        <taxon>Streptophyta</taxon>
        <taxon>Embryophyta</taxon>
        <taxon>Tracheophyta</taxon>
        <taxon>Spermatophyta</taxon>
        <taxon>Magnoliopsida</taxon>
        <taxon>eudicotyledons</taxon>
        <taxon>Gunneridae</taxon>
        <taxon>Pentapetalae</taxon>
        <taxon>Caryophyllales</taxon>
        <taxon>Nepenthaceae</taxon>
        <taxon>Nepenthes</taxon>
    </lineage>
</organism>
<dbReference type="AlphaFoldDB" id="A0AAD3SN86"/>
<dbReference type="Proteomes" id="UP001279734">
    <property type="component" value="Unassembled WGS sequence"/>
</dbReference>
<reference evidence="1" key="1">
    <citation type="submission" date="2023-05" db="EMBL/GenBank/DDBJ databases">
        <title>Nepenthes gracilis genome sequencing.</title>
        <authorList>
            <person name="Fukushima K."/>
        </authorList>
    </citation>
    <scope>NUCLEOTIDE SEQUENCE</scope>
    <source>
        <strain evidence="1">SING2019-196</strain>
    </source>
</reference>